<reference evidence="1 2" key="1">
    <citation type="journal article" date="2020" name="Microorganisms">
        <title>Reliable Identification of Environmental Pseudomonas Isolates Using the rpoD Gene.</title>
        <authorList>
            <consortium name="The Broad Institute Genome Sequencing Platform"/>
            <person name="Girard L."/>
            <person name="Lood C."/>
            <person name="Rokni-Zadeh H."/>
            <person name="van Noort V."/>
            <person name="Lavigne R."/>
            <person name="De Mot R."/>
        </authorList>
    </citation>
    <scope>NUCLEOTIDE SEQUENCE [LARGE SCALE GENOMIC DNA]</scope>
    <source>
        <strain evidence="1 2">RD9SR1</strain>
    </source>
</reference>
<comment type="caution">
    <text evidence="1">The sequence shown here is derived from an EMBL/GenBank/DDBJ whole genome shotgun (WGS) entry which is preliminary data.</text>
</comment>
<organism evidence="1 2">
    <name type="scientific">Pseudomonas oryzicola</name>
    <dbReference type="NCBI Taxonomy" id="485876"/>
    <lineage>
        <taxon>Bacteria</taxon>
        <taxon>Pseudomonadati</taxon>
        <taxon>Pseudomonadota</taxon>
        <taxon>Gammaproteobacteria</taxon>
        <taxon>Pseudomonadales</taxon>
        <taxon>Pseudomonadaceae</taxon>
        <taxon>Pseudomonas</taxon>
    </lineage>
</organism>
<dbReference type="RefSeq" id="WP_186674091.1">
    <property type="nucleotide sequence ID" value="NZ_JABWRZ020000001.1"/>
</dbReference>
<keyword evidence="2" id="KW-1185">Reference proteome</keyword>
<sequence length="547" mass="62699">MKTKSCALNESQDNIISLFANKTNSWNDVKKHIKEEFDNLGENQISFWLSTFDRPFEEFANQVVAKAASSILTGFRESNLRPPYEPHLFESLIKSCAPLLDRCLASKRDMAELEIAGIKVALDYLSYRKLRPITDELEMCALQDKRANNMHDAMEKAAQAYTAKPPGLDTPVANGLREQALGSAADYEELKLIEERRRNLIKNKGAITDDMQTAMFSRYTTPGNAQNFAERYTRARRLFQEDLSESYRKIYSACLGARQCFRIHKFPKIDVPLFEDYPSVGIWCSQFANFGDYFASDILDALVLWTRDTMRDLERIAQYESEDTITLPLNQYWLSDLYPDPNQPLSSSLIKQSMDAVTGNGQVSFYLIPQMLPFHEKYDVIRLIGVGISVSGYEHLLTPFTYHKQLSGSWPIEIKTERDFNSRKAEVEKAAKFSATEMNKKFNAIISFPNLMVGEIFSYERLPMIYNNLGYERGDNSVEIKIDPACRNVKPFEGLWKIEIDKRALIHFGWDSGDPQDPTHNLSMTRNTINGLFLHLRLRLLPKGISI</sequence>
<evidence type="ECO:0000313" key="2">
    <source>
        <dbReference type="Proteomes" id="UP000609530"/>
    </source>
</evidence>
<name>A0ABS6QBM6_9PSED</name>
<dbReference type="Proteomes" id="UP000609530">
    <property type="component" value="Unassembled WGS sequence"/>
</dbReference>
<gene>
    <name evidence="1" type="ORF">HU760_013435</name>
</gene>
<dbReference type="EMBL" id="JABWRZ020000001">
    <property type="protein sequence ID" value="MBV4491595.1"/>
    <property type="molecule type" value="Genomic_DNA"/>
</dbReference>
<protein>
    <submittedName>
        <fullName evidence="1">Uncharacterized protein</fullName>
    </submittedName>
</protein>
<evidence type="ECO:0000313" key="1">
    <source>
        <dbReference type="EMBL" id="MBV4491595.1"/>
    </source>
</evidence>
<proteinExistence type="predicted"/>
<accession>A0ABS6QBM6</accession>